<dbReference type="EMBL" id="JAMRYU010000012">
    <property type="protein sequence ID" value="MDC4241017.1"/>
    <property type="molecule type" value="Genomic_DNA"/>
</dbReference>
<reference evidence="1" key="1">
    <citation type="submission" date="2022-05" db="EMBL/GenBank/DDBJ databases">
        <title>Draft genome sequence of Clostridium tertium strain CP3 isolated from Peru.</title>
        <authorList>
            <person name="Hurtado R."/>
            <person name="Lima L."/>
            <person name="Sousa T."/>
            <person name="Jaiswal A.K."/>
            <person name="Tiwari S."/>
            <person name="Maturrano L."/>
            <person name="Brenig B."/>
            <person name="Azevedo V."/>
        </authorList>
    </citation>
    <scope>NUCLEOTIDE SEQUENCE</scope>
    <source>
        <strain evidence="1">CP3</strain>
    </source>
</reference>
<dbReference type="RefSeq" id="WP_099346625.1">
    <property type="nucleotide sequence ID" value="NZ_BAAACM010000015.1"/>
</dbReference>
<dbReference type="InterPro" id="IPR016621">
    <property type="entry name" value="UCP014543"/>
</dbReference>
<comment type="caution">
    <text evidence="1">The sequence shown here is derived from an EMBL/GenBank/DDBJ whole genome shotgun (WGS) entry which is preliminary data.</text>
</comment>
<dbReference type="Proteomes" id="UP001141183">
    <property type="component" value="Unassembled WGS sequence"/>
</dbReference>
<dbReference type="GeneID" id="93043882"/>
<keyword evidence="2" id="KW-1185">Reference proteome</keyword>
<proteinExistence type="predicted"/>
<dbReference type="Pfam" id="PF12646">
    <property type="entry name" value="DUF3783"/>
    <property type="match status" value="1"/>
</dbReference>
<evidence type="ECO:0000313" key="1">
    <source>
        <dbReference type="EMBL" id="MDC4241017.1"/>
    </source>
</evidence>
<accession>A0A9X3XPS0</accession>
<sequence length="142" mass="15959">MSFEKLDVKDTEVKDGRSCVILCNFNAKEIKTVSNLAGMIGIRDKIILSYKNGNSIVKDVLEGNILNDLEDGIKNKAIIFNNIPGAKMGIFIENLKKFRVNNVLKATVTETSREWTVNVLLKNLVAERIAMKTGKDFEHDEE</sequence>
<protein>
    <submittedName>
        <fullName evidence="1">DUF3783 domain-containing protein</fullName>
    </submittedName>
</protein>
<organism evidence="1 2">
    <name type="scientific">Clostridium tertium</name>
    <dbReference type="NCBI Taxonomy" id="1559"/>
    <lineage>
        <taxon>Bacteria</taxon>
        <taxon>Bacillati</taxon>
        <taxon>Bacillota</taxon>
        <taxon>Clostridia</taxon>
        <taxon>Eubacteriales</taxon>
        <taxon>Clostridiaceae</taxon>
        <taxon>Clostridium</taxon>
    </lineage>
</organism>
<name>A0A9X3XPS0_9CLOT</name>
<dbReference type="AlphaFoldDB" id="A0A9X3XPS0"/>
<gene>
    <name evidence="1" type="ORF">NE398_12695</name>
</gene>
<evidence type="ECO:0000313" key="2">
    <source>
        <dbReference type="Proteomes" id="UP001141183"/>
    </source>
</evidence>